<dbReference type="OrthoDB" id="3327at2157"/>
<dbReference type="GeneID" id="25398468"/>
<dbReference type="eggNOG" id="arCOG03192">
    <property type="taxonomic scope" value="Archaea"/>
</dbReference>
<protein>
    <recommendedName>
        <fullName evidence="1">TNase-like domain-containing protein</fullName>
    </recommendedName>
</protein>
<dbReference type="STRING" id="387631.Asulf_01382"/>
<dbReference type="InterPro" id="IPR016071">
    <property type="entry name" value="Staphylococal_nuclease_OB-fold"/>
</dbReference>
<dbReference type="InterPro" id="IPR035437">
    <property type="entry name" value="SNase_OB-fold_sf"/>
</dbReference>
<feature type="domain" description="TNase-like" evidence="1">
    <location>
        <begin position="17"/>
        <end position="66"/>
    </location>
</feature>
<keyword evidence="3" id="KW-1185">Reference proteome</keyword>
<evidence type="ECO:0000259" key="1">
    <source>
        <dbReference type="Pfam" id="PF00565"/>
    </source>
</evidence>
<dbReference type="Gene3D" id="2.40.50.90">
    <property type="match status" value="1"/>
</dbReference>
<reference evidence="2 3" key="1">
    <citation type="journal article" date="2013" name="Genome Announc.">
        <title>Complete Genome Sequence of the Thermophilic and Facultatively Chemolithoautotrophic Sulfate Reducer Archaeoglobus sulfaticallidus Strain PM70-1T.</title>
        <authorList>
            <person name="Stokke R."/>
            <person name="Hocking W.P."/>
            <person name="Steinsbu B.O."/>
            <person name="Steen I.H."/>
        </authorList>
    </citation>
    <scope>NUCLEOTIDE SEQUENCE [LARGE SCALE GENOMIC DNA]</scope>
    <source>
        <strain evidence="2">PM70-1</strain>
    </source>
</reference>
<dbReference type="Pfam" id="PF00565">
    <property type="entry name" value="SNase"/>
    <property type="match status" value="1"/>
</dbReference>
<dbReference type="SUPFAM" id="SSF50199">
    <property type="entry name" value="Staphylococcal nuclease"/>
    <property type="match status" value="1"/>
</dbReference>
<evidence type="ECO:0000313" key="2">
    <source>
        <dbReference type="EMBL" id="AGK61373.1"/>
    </source>
</evidence>
<gene>
    <name evidence="2" type="ORF">Asulf_01382</name>
</gene>
<proteinExistence type="predicted"/>
<organism evidence="2 3">
    <name type="scientific">Archaeoglobus sulfaticallidus PM70-1</name>
    <dbReference type="NCBI Taxonomy" id="387631"/>
    <lineage>
        <taxon>Archaea</taxon>
        <taxon>Methanobacteriati</taxon>
        <taxon>Methanobacteriota</taxon>
        <taxon>Archaeoglobi</taxon>
        <taxon>Archaeoglobales</taxon>
        <taxon>Archaeoglobaceae</taxon>
        <taxon>Archaeoglobus</taxon>
    </lineage>
</organism>
<dbReference type="RefSeq" id="WP_015590971.1">
    <property type="nucleotide sequence ID" value="NC_021169.1"/>
</dbReference>
<dbReference type="Proteomes" id="UP000013307">
    <property type="component" value="Chromosome"/>
</dbReference>
<dbReference type="HOGENOM" id="CLU_2550057_0_0_2"/>
<dbReference type="KEGG" id="ast:Asulf_01382"/>
<accession>N0BED0</accession>
<name>N0BED0_9EURY</name>
<dbReference type="AlphaFoldDB" id="N0BED0"/>
<sequence>MLKETAEEYDDISDLQYLAVWGRKAEDSARELLEGKQVVIQTDERACLRDVYGRLLAYIYIDGKDFGCDNDSRGICKILLRG</sequence>
<dbReference type="EMBL" id="CP005290">
    <property type="protein sequence ID" value="AGK61373.1"/>
    <property type="molecule type" value="Genomic_DNA"/>
</dbReference>
<evidence type="ECO:0000313" key="3">
    <source>
        <dbReference type="Proteomes" id="UP000013307"/>
    </source>
</evidence>